<evidence type="ECO:0000313" key="1">
    <source>
        <dbReference type="EMBL" id="SCB68904.1"/>
    </source>
</evidence>
<proteinExistence type="predicted"/>
<sequence>MVKSRHVLVDSLSKSGTKDGIGGKFLWP</sequence>
<dbReference type="EMBL" id="FMAK01000035">
    <property type="protein sequence ID" value="SCB68904.1"/>
    <property type="molecule type" value="Genomic_DNA"/>
</dbReference>
<gene>
    <name evidence="1" type="ORF">BWGO95_03051</name>
</gene>
<name>A0A1G4ELU6_BACMY</name>
<accession>A0A1G4ELU6</accession>
<organism evidence="1 2">
    <name type="scientific">Bacillus mycoides</name>
    <dbReference type="NCBI Taxonomy" id="1405"/>
    <lineage>
        <taxon>Bacteria</taxon>
        <taxon>Bacillati</taxon>
        <taxon>Bacillota</taxon>
        <taxon>Bacilli</taxon>
        <taxon>Bacillales</taxon>
        <taxon>Bacillaceae</taxon>
        <taxon>Bacillus</taxon>
        <taxon>Bacillus cereus group</taxon>
    </lineage>
</organism>
<dbReference type="AlphaFoldDB" id="A0A1G4ELU6"/>
<evidence type="ECO:0000313" key="2">
    <source>
        <dbReference type="Proteomes" id="UP000195696"/>
    </source>
</evidence>
<protein>
    <submittedName>
        <fullName evidence="1">Uncharacterized protein</fullName>
    </submittedName>
</protein>
<dbReference type="Proteomes" id="UP000195696">
    <property type="component" value="Unassembled WGS sequence"/>
</dbReference>
<reference evidence="1 2" key="1">
    <citation type="submission" date="2016-08" db="EMBL/GenBank/DDBJ databases">
        <authorList>
            <person name="Seilhamer J.J."/>
        </authorList>
    </citation>
    <scope>NUCLEOTIDE SEQUENCE [LARGE SCALE GENOMIC DNA]</scope>
    <source>
        <strain evidence="1 2">SDA_GO95</strain>
    </source>
</reference>